<dbReference type="PANTHER" id="PTHR13382">
    <property type="entry name" value="MITOCHONDRIAL ATP SYNTHASE COUPLING FACTOR B"/>
    <property type="match status" value="1"/>
</dbReference>
<evidence type="ECO:0000259" key="3">
    <source>
        <dbReference type="Pfam" id="PF12937"/>
    </source>
</evidence>
<dbReference type="GO" id="GO:0005737">
    <property type="term" value="C:cytoplasm"/>
    <property type="evidence" value="ECO:0007669"/>
    <property type="project" value="TreeGrafter"/>
</dbReference>
<feature type="region of interest" description="Disordered" evidence="2">
    <location>
        <begin position="557"/>
        <end position="592"/>
    </location>
</feature>
<evidence type="ECO:0000313" key="6">
    <source>
        <dbReference type="Proteomes" id="UP001218218"/>
    </source>
</evidence>
<feature type="compositionally biased region" description="Gly residues" evidence="2">
    <location>
        <begin position="830"/>
        <end position="843"/>
    </location>
</feature>
<feature type="region of interest" description="Disordered" evidence="2">
    <location>
        <begin position="866"/>
        <end position="893"/>
    </location>
</feature>
<evidence type="ECO:0000259" key="4">
    <source>
        <dbReference type="Pfam" id="PF25372"/>
    </source>
</evidence>
<feature type="compositionally biased region" description="Polar residues" evidence="2">
    <location>
        <begin position="883"/>
        <end position="893"/>
    </location>
</feature>
<dbReference type="Pfam" id="PF25372">
    <property type="entry name" value="DUF7885"/>
    <property type="match status" value="2"/>
</dbReference>
<dbReference type="InterPro" id="IPR050648">
    <property type="entry name" value="F-box_LRR-repeat"/>
</dbReference>
<dbReference type="Pfam" id="PF12937">
    <property type="entry name" value="F-box-like"/>
    <property type="match status" value="1"/>
</dbReference>
<dbReference type="PANTHER" id="PTHR13382:SF67">
    <property type="entry name" value="SCF E3 UBIQUITIN LIGASE COMPLEX F-BOX PROTEIN POF2"/>
    <property type="match status" value="1"/>
</dbReference>
<dbReference type="SUPFAM" id="SSF81383">
    <property type="entry name" value="F-box domain"/>
    <property type="match status" value="1"/>
</dbReference>
<dbReference type="Gene3D" id="3.80.10.10">
    <property type="entry name" value="Ribonuclease Inhibitor"/>
    <property type="match status" value="2"/>
</dbReference>
<dbReference type="InterPro" id="IPR036047">
    <property type="entry name" value="F-box-like_dom_sf"/>
</dbReference>
<dbReference type="SUPFAM" id="SSF52047">
    <property type="entry name" value="RNI-like"/>
    <property type="match status" value="2"/>
</dbReference>
<evidence type="ECO:0000256" key="1">
    <source>
        <dbReference type="ARBA" id="ARBA00022786"/>
    </source>
</evidence>
<gene>
    <name evidence="5" type="ORF">DFH08DRAFT_727136</name>
</gene>
<sequence>MVYKHKNPSSRSLSDDDDDDNNNSIEFAAEDGPDALVLSPAQWAHSKRLSLVPAGALSPMARIPPELLIHILKHLHAVKDLHTALQVCRTWCECSVELLWHKPAFPQYETLAKMAALLDSPDQTFNYASFIRRLNLLSLGKDLRDRTFSTLAHCNRLERLTLVNCDHISADALNQVLPCFSNLVAIDLTGVVTTSNTAIVGLATAATRLQGINLAGCKRVSDRGILALAAYCPLLRRVKLSGLEQITDRSVSALAASCPLLLEIDLNHCKLITDISIRDIWTHSSHMREMRLSHCPELTDAAFPAPIKTDSSGVEAPNPFPSTTLTYTDDLPPLVLNTTFEHLRMLDLTACSLVTDDAVDGIIAHAPRIRNLVLSKCGLLTDRSVENICKLGRYLHYLHLGHAAKITDRSVRTLARSCTRLRYIDFANCVLLTDMSVFELSALPKLRRVGLVRVNNLTDEAIFSLADRHATLERIHLSYCDQISVMAVHFLLQKLHKLTHLSLTGVPAFRQPELQRFCREPPHEFSSTQQMAFCVYSGKGVSQLRAFLTELFDHLTEMNGTDDTEDEDEDEIDGEAYREDDTPEPDLEDVDEDDEFGSRRMFLQLQQLASARGTRGSAVLPTNPPPVPGNDFGYRRAPTRASTLPAQQTDFNSQSATSRLRDAATRLNNQVAIAPSAAGPSRAGAATRQTGRGVADMLPIVETSRSPPPSERSATSGGGGFFRTYQQEPGSPRNGALTPDLNYAEIGHGRGAGHAQRRGEGMVPHHRPPFIEVDSNGSLASASASVSVSSSNRSTGGQTTAATVVWPYREPASPTSPTTRELQESVASALGGGGGGAAGGSGESRGRSVKRSLRNTLNAAEHYASSLIFGRRSPPVPDDGAGPSSSHVNTGRN</sequence>
<evidence type="ECO:0000256" key="2">
    <source>
        <dbReference type="SAM" id="MobiDB-lite"/>
    </source>
</evidence>
<feature type="domain" description="F-box/LRR-repeat protein 15-like leucin rich repeat" evidence="4">
    <location>
        <begin position="395"/>
        <end position="506"/>
    </location>
</feature>
<keyword evidence="6" id="KW-1185">Reference proteome</keyword>
<dbReference type="InterPro" id="IPR006553">
    <property type="entry name" value="Leu-rich_rpt_Cys-con_subtyp"/>
</dbReference>
<feature type="region of interest" description="Disordered" evidence="2">
    <location>
        <begin position="701"/>
        <end position="761"/>
    </location>
</feature>
<dbReference type="EMBL" id="JARIHO010000001">
    <property type="protein sequence ID" value="KAJ7368472.1"/>
    <property type="molecule type" value="Genomic_DNA"/>
</dbReference>
<name>A0AAD7AUW6_9AGAR</name>
<dbReference type="InterPro" id="IPR032675">
    <property type="entry name" value="LRR_dom_sf"/>
</dbReference>
<protein>
    <recommendedName>
        <fullName evidence="7">F-box domain-containing protein</fullName>
    </recommendedName>
</protein>
<keyword evidence="1" id="KW-0833">Ubl conjugation pathway</keyword>
<dbReference type="AlphaFoldDB" id="A0AAD7AUW6"/>
<feature type="region of interest" description="Disordered" evidence="2">
    <location>
        <begin position="1"/>
        <end position="26"/>
    </location>
</feature>
<evidence type="ECO:0000313" key="5">
    <source>
        <dbReference type="EMBL" id="KAJ7368472.1"/>
    </source>
</evidence>
<dbReference type="CDD" id="cd09917">
    <property type="entry name" value="F-box_SF"/>
    <property type="match status" value="1"/>
</dbReference>
<accession>A0AAD7AUW6</accession>
<evidence type="ECO:0008006" key="7">
    <source>
        <dbReference type="Google" id="ProtNLM"/>
    </source>
</evidence>
<comment type="caution">
    <text evidence="5">The sequence shown here is derived from an EMBL/GenBank/DDBJ whole genome shotgun (WGS) entry which is preliminary data.</text>
</comment>
<feature type="domain" description="F-box/LRR-repeat protein 15-like leucin rich repeat" evidence="4">
    <location>
        <begin position="141"/>
        <end position="299"/>
    </location>
</feature>
<dbReference type="InterPro" id="IPR001810">
    <property type="entry name" value="F-box_dom"/>
</dbReference>
<dbReference type="Proteomes" id="UP001218218">
    <property type="component" value="Unassembled WGS sequence"/>
</dbReference>
<feature type="region of interest" description="Disordered" evidence="2">
    <location>
        <begin position="809"/>
        <end position="854"/>
    </location>
</feature>
<dbReference type="SMART" id="SM00367">
    <property type="entry name" value="LRR_CC"/>
    <property type="match status" value="9"/>
</dbReference>
<feature type="domain" description="F-box" evidence="3">
    <location>
        <begin position="61"/>
        <end position="104"/>
    </location>
</feature>
<dbReference type="InterPro" id="IPR057207">
    <property type="entry name" value="FBXL15_LRR"/>
</dbReference>
<reference evidence="5" key="1">
    <citation type="submission" date="2023-03" db="EMBL/GenBank/DDBJ databases">
        <title>Massive genome expansion in bonnet fungi (Mycena s.s.) driven by repeated elements and novel gene families across ecological guilds.</title>
        <authorList>
            <consortium name="Lawrence Berkeley National Laboratory"/>
            <person name="Harder C.B."/>
            <person name="Miyauchi S."/>
            <person name="Viragh M."/>
            <person name="Kuo A."/>
            <person name="Thoen E."/>
            <person name="Andreopoulos B."/>
            <person name="Lu D."/>
            <person name="Skrede I."/>
            <person name="Drula E."/>
            <person name="Henrissat B."/>
            <person name="Morin E."/>
            <person name="Kohler A."/>
            <person name="Barry K."/>
            <person name="LaButti K."/>
            <person name="Morin E."/>
            <person name="Salamov A."/>
            <person name="Lipzen A."/>
            <person name="Mereny Z."/>
            <person name="Hegedus B."/>
            <person name="Baldrian P."/>
            <person name="Stursova M."/>
            <person name="Weitz H."/>
            <person name="Taylor A."/>
            <person name="Grigoriev I.V."/>
            <person name="Nagy L.G."/>
            <person name="Martin F."/>
            <person name="Kauserud H."/>
        </authorList>
    </citation>
    <scope>NUCLEOTIDE SEQUENCE</scope>
    <source>
        <strain evidence="5">CBHHK002</strain>
    </source>
</reference>
<organism evidence="5 6">
    <name type="scientific">Mycena albidolilacea</name>
    <dbReference type="NCBI Taxonomy" id="1033008"/>
    <lineage>
        <taxon>Eukaryota</taxon>
        <taxon>Fungi</taxon>
        <taxon>Dikarya</taxon>
        <taxon>Basidiomycota</taxon>
        <taxon>Agaricomycotina</taxon>
        <taxon>Agaricomycetes</taxon>
        <taxon>Agaricomycetidae</taxon>
        <taxon>Agaricales</taxon>
        <taxon>Marasmiineae</taxon>
        <taxon>Mycenaceae</taxon>
        <taxon>Mycena</taxon>
    </lineage>
</organism>
<proteinExistence type="predicted"/>
<feature type="compositionally biased region" description="Acidic residues" evidence="2">
    <location>
        <begin position="560"/>
        <end position="574"/>
    </location>
</feature>
<feature type="compositionally biased region" description="Acidic residues" evidence="2">
    <location>
        <begin position="581"/>
        <end position="592"/>
    </location>
</feature>